<dbReference type="AlphaFoldDB" id="A0AAN8ET14"/>
<dbReference type="Proteomes" id="UP001316803">
    <property type="component" value="Unassembled WGS sequence"/>
</dbReference>
<dbReference type="InterPro" id="IPR026859">
    <property type="entry name" value="Myosin-bd"/>
</dbReference>
<reference evidence="8 9" key="1">
    <citation type="submission" date="2022-12" db="EMBL/GenBank/DDBJ databases">
        <title>Genomic features and morphological characterization of a novel Knufia sp. strain isolated from spacecraft assembly facility.</title>
        <authorList>
            <person name="Teixeira M."/>
            <person name="Chander A.M."/>
            <person name="Stajich J.E."/>
            <person name="Venkateswaran K."/>
        </authorList>
    </citation>
    <scope>NUCLEOTIDE SEQUENCE [LARGE SCALE GENOMIC DNA]</scope>
    <source>
        <strain evidence="8 9">FJI-L2-BK-P2</strain>
    </source>
</reference>
<accession>A0AAN8ET14</accession>
<feature type="compositionally biased region" description="Basic and acidic residues" evidence="5">
    <location>
        <begin position="355"/>
        <end position="367"/>
    </location>
</feature>
<organism evidence="8 9">
    <name type="scientific">Knufia fluminis</name>
    <dbReference type="NCBI Taxonomy" id="191047"/>
    <lineage>
        <taxon>Eukaryota</taxon>
        <taxon>Fungi</taxon>
        <taxon>Dikarya</taxon>
        <taxon>Ascomycota</taxon>
        <taxon>Pezizomycotina</taxon>
        <taxon>Eurotiomycetes</taxon>
        <taxon>Chaetothyriomycetidae</taxon>
        <taxon>Chaetothyriales</taxon>
        <taxon>Trichomeriaceae</taxon>
        <taxon>Knufia</taxon>
    </lineage>
</organism>
<feature type="transmembrane region" description="Helical" evidence="6">
    <location>
        <begin position="131"/>
        <end position="151"/>
    </location>
</feature>
<dbReference type="EMBL" id="JAKLMC020000001">
    <property type="protein sequence ID" value="KAK5958253.1"/>
    <property type="molecule type" value="Genomic_DNA"/>
</dbReference>
<feature type="region of interest" description="Disordered" evidence="5">
    <location>
        <begin position="355"/>
        <end position="383"/>
    </location>
</feature>
<evidence type="ECO:0000313" key="8">
    <source>
        <dbReference type="EMBL" id="KAK5958253.1"/>
    </source>
</evidence>
<keyword evidence="3 6" id="KW-1133">Transmembrane helix</keyword>
<feature type="compositionally biased region" description="Low complexity" evidence="5">
    <location>
        <begin position="466"/>
        <end position="478"/>
    </location>
</feature>
<dbReference type="GO" id="GO:0017022">
    <property type="term" value="F:myosin binding"/>
    <property type="evidence" value="ECO:0007669"/>
    <property type="project" value="InterPro"/>
</dbReference>
<evidence type="ECO:0000256" key="4">
    <source>
        <dbReference type="ARBA" id="ARBA00023136"/>
    </source>
</evidence>
<evidence type="ECO:0000256" key="5">
    <source>
        <dbReference type="SAM" id="MobiDB-lite"/>
    </source>
</evidence>
<keyword evidence="9" id="KW-1185">Reference proteome</keyword>
<keyword evidence="4 6" id="KW-0472">Membrane</keyword>
<evidence type="ECO:0000256" key="1">
    <source>
        <dbReference type="ARBA" id="ARBA00004308"/>
    </source>
</evidence>
<sequence length="591" mass="66656">MDALVYEDSPLAEYLEGQAAPFEIPRESTPPPSFAPQGLPNFKDRLRSIRRSATTIQPASSEQILEQFRYIIVASQLLSDEGPPRPIEHEPREGDKSLLYGAVATAVLSFVAAWILHWLRLRRSTIIRSLSWVELCTYCTAAFCLGAAILLSSRRQYSKYVQKLAATSLTRLVNDSHTFDMAAGKTLRFIQEVELVARGYELSTPLPPVSRLEDKKAINRCQNLRSDLISTLTVLIALYVESHNVLQSFVVQQDLQRYHDIYEISLTEYSDAIKVANESAAEGNLALKELRFALRLHAVARKVFLCDLLALRTSNGWRRVRQWQAVQSVLREIEEETWSRQQGLSARLHEEEFGLESEQRQARKDTNTFDTPTAASPGRSQHYRMQTRRFEDIAHSIRAMNAKIHVLREEISGLESAKTDEAVVLAALNKHYETLGTDIRALQYDWERGRNAMLLSVATDRSRAGSLSPRTPMSPSPSTGGFSIVDGGPAEALRLLNGDNRSSRSSDATLYDEEVFEAVSKPLPRKRVSMSAGMTREEKIAKLNEDRRKRATLQEQADTTTNMLRELQMVIKHRPHQRSPSTPVGPRISSL</sequence>
<evidence type="ECO:0000256" key="3">
    <source>
        <dbReference type="ARBA" id="ARBA00022989"/>
    </source>
</evidence>
<keyword evidence="2 6" id="KW-0812">Transmembrane</keyword>
<evidence type="ECO:0000313" key="9">
    <source>
        <dbReference type="Proteomes" id="UP001316803"/>
    </source>
</evidence>
<dbReference type="Pfam" id="PF12632">
    <property type="entry name" value="Vezatin"/>
    <property type="match status" value="1"/>
</dbReference>
<evidence type="ECO:0000256" key="2">
    <source>
        <dbReference type="ARBA" id="ARBA00022692"/>
    </source>
</evidence>
<evidence type="ECO:0000259" key="7">
    <source>
        <dbReference type="Pfam" id="PF12632"/>
    </source>
</evidence>
<name>A0AAN8ET14_9EURO</name>
<feature type="region of interest" description="Disordered" evidence="5">
    <location>
        <begin position="461"/>
        <end position="485"/>
    </location>
</feature>
<evidence type="ECO:0000256" key="6">
    <source>
        <dbReference type="SAM" id="Phobius"/>
    </source>
</evidence>
<comment type="subcellular location">
    <subcellularLocation>
        <location evidence="1">Endomembrane system</location>
    </subcellularLocation>
</comment>
<gene>
    <name evidence="8" type="ORF">OHC33_000095</name>
</gene>
<feature type="region of interest" description="Disordered" evidence="5">
    <location>
        <begin position="572"/>
        <end position="591"/>
    </location>
</feature>
<protein>
    <recommendedName>
        <fullName evidence="7">Myosin-binding domain-containing protein</fullName>
    </recommendedName>
</protein>
<proteinExistence type="predicted"/>
<feature type="transmembrane region" description="Helical" evidence="6">
    <location>
        <begin position="98"/>
        <end position="119"/>
    </location>
</feature>
<comment type="caution">
    <text evidence="8">The sequence shown here is derived from an EMBL/GenBank/DDBJ whole genome shotgun (WGS) entry which is preliminary data.</text>
</comment>
<feature type="domain" description="Myosin-binding" evidence="7">
    <location>
        <begin position="110"/>
        <end position="403"/>
    </location>
</feature>
<dbReference type="GO" id="GO:0012505">
    <property type="term" value="C:endomembrane system"/>
    <property type="evidence" value="ECO:0007669"/>
    <property type="project" value="UniProtKB-SubCell"/>
</dbReference>